<evidence type="ECO:0000313" key="5">
    <source>
        <dbReference type="EMBL" id="MBV7257899.1"/>
    </source>
</evidence>
<keyword evidence="6" id="KW-1185">Reference proteome</keyword>
<protein>
    <submittedName>
        <fullName evidence="5">Sterol desaturase family protein</fullName>
    </submittedName>
</protein>
<keyword evidence="3" id="KW-0560">Oxidoreductase</keyword>
<evidence type="ECO:0000256" key="1">
    <source>
        <dbReference type="ARBA" id="ARBA00009324"/>
    </source>
</evidence>
<keyword evidence="4" id="KW-0812">Transmembrane</keyword>
<sequence length="170" mass="19216">MSILTGLLLAFATVLFMEGFAYVMHRWVMHGFLWSLHKSHHEPRIGTFEKNDWFGVMFALPSIACIFMGTQLGYWVGLAWIGLGISLYGLIYFVFHDLMVHQRLPNRYVPKSAWMKRIVQAHKLHHAASSKHGTVSFGFLYAPPVRTLKAQLAANQAKLRAPGSSNTKTA</sequence>
<evidence type="ECO:0000256" key="3">
    <source>
        <dbReference type="ARBA" id="ARBA00023002"/>
    </source>
</evidence>
<evidence type="ECO:0000256" key="4">
    <source>
        <dbReference type="SAM" id="Phobius"/>
    </source>
</evidence>
<organism evidence="5 6">
    <name type="scientific">Pacificimonas pallii</name>
    <dbReference type="NCBI Taxonomy" id="2827236"/>
    <lineage>
        <taxon>Bacteria</taxon>
        <taxon>Pseudomonadati</taxon>
        <taxon>Pseudomonadota</taxon>
        <taxon>Alphaproteobacteria</taxon>
        <taxon>Sphingomonadales</taxon>
        <taxon>Sphingosinicellaceae</taxon>
        <taxon>Pacificimonas</taxon>
    </lineage>
</organism>
<comment type="caution">
    <text evidence="5">The sequence shown here is derived from an EMBL/GenBank/DDBJ whole genome shotgun (WGS) entry which is preliminary data.</text>
</comment>
<keyword evidence="4" id="KW-1133">Transmembrane helix</keyword>
<evidence type="ECO:0000256" key="2">
    <source>
        <dbReference type="ARBA" id="ARBA00022746"/>
    </source>
</evidence>
<keyword evidence="4" id="KW-0472">Membrane</keyword>
<reference evidence="5 6" key="1">
    <citation type="submission" date="2021-04" db="EMBL/GenBank/DDBJ databases">
        <authorList>
            <person name="Pira H."/>
            <person name="Risdian C."/>
            <person name="Wink J."/>
        </authorList>
    </citation>
    <scope>NUCLEOTIDE SEQUENCE [LARGE SCALE GENOMIC DNA]</scope>
    <source>
        <strain evidence="5 6">WHA3</strain>
    </source>
</reference>
<keyword evidence="2" id="KW-0125">Carotenoid biosynthesis</keyword>
<dbReference type="InterPro" id="IPR045019">
    <property type="entry name" value="BETA-OHASE-like"/>
</dbReference>
<dbReference type="RefSeq" id="WP_218446749.1">
    <property type="nucleotide sequence ID" value="NZ_JAGSPA010000006.1"/>
</dbReference>
<comment type="similarity">
    <text evidence="1">Belongs to the sterol desaturase family.</text>
</comment>
<proteinExistence type="inferred from homology"/>
<evidence type="ECO:0000313" key="6">
    <source>
        <dbReference type="Proteomes" id="UP000722336"/>
    </source>
</evidence>
<dbReference type="PANTHER" id="PTHR31899:SF9">
    <property type="entry name" value="BETA-CAROTENE 3-HYDROXYLASE 1, CHLOROPLASTIC"/>
    <property type="match status" value="1"/>
</dbReference>
<dbReference type="EMBL" id="JAGSPA010000006">
    <property type="protein sequence ID" value="MBV7257899.1"/>
    <property type="molecule type" value="Genomic_DNA"/>
</dbReference>
<dbReference type="Proteomes" id="UP000722336">
    <property type="component" value="Unassembled WGS sequence"/>
</dbReference>
<accession>A0ABS6SHK5</accession>
<feature type="transmembrane region" description="Helical" evidence="4">
    <location>
        <begin position="72"/>
        <end position="95"/>
    </location>
</feature>
<name>A0ABS6SHK5_9SPHN</name>
<gene>
    <name evidence="5" type="ORF">KCG44_14025</name>
</gene>
<dbReference type="PANTHER" id="PTHR31899">
    <property type="entry name" value="BETA-CAROTENE 3-HYDROXYLASE 1, CHLOROPLASTIC"/>
    <property type="match status" value="1"/>
</dbReference>